<organism evidence="1 2">
    <name type="scientific">Actinomadura yumaensis</name>
    <dbReference type="NCBI Taxonomy" id="111807"/>
    <lineage>
        <taxon>Bacteria</taxon>
        <taxon>Bacillati</taxon>
        <taxon>Actinomycetota</taxon>
        <taxon>Actinomycetes</taxon>
        <taxon>Streptosporangiales</taxon>
        <taxon>Thermomonosporaceae</taxon>
        <taxon>Actinomadura</taxon>
    </lineage>
</organism>
<accession>A0ABW2CLL6</accession>
<dbReference type="RefSeq" id="WP_160822329.1">
    <property type="nucleotide sequence ID" value="NZ_JBHSXE010000001.1"/>
</dbReference>
<name>A0ABW2CLL6_9ACTN</name>
<sequence length="95" mass="10430">MGQRGFGDEEQAALARARDRIVDKYLGTDPNVVGVGLGCRTRGGVWTDEPVVVVDVVEKLPCERVEQGRLLPRSVEIDGREWGVDVVETGRIVLL</sequence>
<comment type="caution">
    <text evidence="1">The sequence shown here is derived from an EMBL/GenBank/DDBJ whole genome shotgun (WGS) entry which is preliminary data.</text>
</comment>
<proteinExistence type="predicted"/>
<dbReference type="EMBL" id="JBHSXS010000014">
    <property type="protein sequence ID" value="MFC6882679.1"/>
    <property type="molecule type" value="Genomic_DNA"/>
</dbReference>
<keyword evidence="2" id="KW-1185">Reference proteome</keyword>
<gene>
    <name evidence="1" type="ORF">ACFQKB_23185</name>
</gene>
<evidence type="ECO:0000313" key="2">
    <source>
        <dbReference type="Proteomes" id="UP001596380"/>
    </source>
</evidence>
<reference evidence="2" key="1">
    <citation type="journal article" date="2019" name="Int. J. Syst. Evol. Microbiol.">
        <title>The Global Catalogue of Microorganisms (GCM) 10K type strain sequencing project: providing services to taxonomists for standard genome sequencing and annotation.</title>
        <authorList>
            <consortium name="The Broad Institute Genomics Platform"/>
            <consortium name="The Broad Institute Genome Sequencing Center for Infectious Disease"/>
            <person name="Wu L."/>
            <person name="Ma J."/>
        </authorList>
    </citation>
    <scope>NUCLEOTIDE SEQUENCE [LARGE SCALE GENOMIC DNA]</scope>
    <source>
        <strain evidence="2">JCM 3369</strain>
    </source>
</reference>
<dbReference type="Proteomes" id="UP001596380">
    <property type="component" value="Unassembled WGS sequence"/>
</dbReference>
<evidence type="ECO:0000313" key="1">
    <source>
        <dbReference type="EMBL" id="MFC6882679.1"/>
    </source>
</evidence>
<protein>
    <submittedName>
        <fullName evidence="1">Uncharacterized protein</fullName>
    </submittedName>
</protein>